<proteinExistence type="predicted"/>
<protein>
    <submittedName>
        <fullName evidence="1">Uncharacterized protein</fullName>
    </submittedName>
</protein>
<keyword evidence="2" id="KW-1185">Reference proteome</keyword>
<comment type="caution">
    <text evidence="1">The sequence shown here is derived from an EMBL/GenBank/DDBJ whole genome shotgun (WGS) entry which is preliminary data.</text>
</comment>
<sequence>MKTLIIYKIPESLKQGSAPDFFGMESQNIMILSEELKKGLRNSMTQDRIKFITITSNVNSPLSVFKQNRVYMKLNFRTIFSTTLKIADIGKLFCLQKSTIKFLILPIDYVKWAEC</sequence>
<dbReference type="EMBL" id="REGN01004185">
    <property type="protein sequence ID" value="RNA18711.1"/>
    <property type="molecule type" value="Genomic_DNA"/>
</dbReference>
<evidence type="ECO:0000313" key="2">
    <source>
        <dbReference type="Proteomes" id="UP000276133"/>
    </source>
</evidence>
<name>A0A3M7R5N4_BRAPC</name>
<evidence type="ECO:0000313" key="1">
    <source>
        <dbReference type="EMBL" id="RNA18711.1"/>
    </source>
</evidence>
<dbReference type="AlphaFoldDB" id="A0A3M7R5N4"/>
<gene>
    <name evidence="1" type="ORF">BpHYR1_041310</name>
</gene>
<reference evidence="1 2" key="1">
    <citation type="journal article" date="2018" name="Sci. Rep.">
        <title>Genomic signatures of local adaptation to the degree of environmental predictability in rotifers.</title>
        <authorList>
            <person name="Franch-Gras L."/>
            <person name="Hahn C."/>
            <person name="Garcia-Roger E.M."/>
            <person name="Carmona M.J."/>
            <person name="Serra M."/>
            <person name="Gomez A."/>
        </authorList>
    </citation>
    <scope>NUCLEOTIDE SEQUENCE [LARGE SCALE GENOMIC DNA]</scope>
    <source>
        <strain evidence="1">HYR1</strain>
    </source>
</reference>
<accession>A0A3M7R5N4</accession>
<dbReference type="Proteomes" id="UP000276133">
    <property type="component" value="Unassembled WGS sequence"/>
</dbReference>
<organism evidence="1 2">
    <name type="scientific">Brachionus plicatilis</name>
    <name type="common">Marine rotifer</name>
    <name type="synonym">Brachionus muelleri</name>
    <dbReference type="NCBI Taxonomy" id="10195"/>
    <lineage>
        <taxon>Eukaryota</taxon>
        <taxon>Metazoa</taxon>
        <taxon>Spiralia</taxon>
        <taxon>Gnathifera</taxon>
        <taxon>Rotifera</taxon>
        <taxon>Eurotatoria</taxon>
        <taxon>Monogononta</taxon>
        <taxon>Pseudotrocha</taxon>
        <taxon>Ploima</taxon>
        <taxon>Brachionidae</taxon>
        <taxon>Brachionus</taxon>
    </lineage>
</organism>